<feature type="transmembrane region" description="Helical" evidence="2">
    <location>
        <begin position="69"/>
        <end position="90"/>
    </location>
</feature>
<protein>
    <submittedName>
        <fullName evidence="3">Uncharacterized protein</fullName>
    </submittedName>
</protein>
<keyword evidence="4" id="KW-1185">Reference proteome</keyword>
<sequence length="234" mass="26408">MQTVVRWRRPSEIESSRYPSAANPCTYLLGNSLCYVVSGSFLLVVGVIITSLTFQNLDSSSGENKERYAGPVLIAAGVLVMARGALGRLWPRRTTLSSRRQSLLRRYIREIYSRPIFALQRNSTFSHCDLEVSDLYHVSSRSRLYSDDPPSYDIVTNSDYLYPDAYVHAYTNPANEVEDEEDIYPTPFPPRIVIGSISEPDTPNESHCLPNEDHSPPPSYDEYILSTNMKTTAL</sequence>
<evidence type="ECO:0000256" key="1">
    <source>
        <dbReference type="SAM" id="MobiDB-lite"/>
    </source>
</evidence>
<gene>
    <name evidence="3" type="ORF">CUNI_LOCUS12139</name>
</gene>
<name>A0A8S3ZI38_9EUPU</name>
<evidence type="ECO:0000313" key="3">
    <source>
        <dbReference type="EMBL" id="CAG5126581.1"/>
    </source>
</evidence>
<comment type="caution">
    <text evidence="3">The sequence shown here is derived from an EMBL/GenBank/DDBJ whole genome shotgun (WGS) entry which is preliminary data.</text>
</comment>
<feature type="transmembrane region" description="Helical" evidence="2">
    <location>
        <begin position="27"/>
        <end position="49"/>
    </location>
</feature>
<organism evidence="3 4">
    <name type="scientific">Candidula unifasciata</name>
    <dbReference type="NCBI Taxonomy" id="100452"/>
    <lineage>
        <taxon>Eukaryota</taxon>
        <taxon>Metazoa</taxon>
        <taxon>Spiralia</taxon>
        <taxon>Lophotrochozoa</taxon>
        <taxon>Mollusca</taxon>
        <taxon>Gastropoda</taxon>
        <taxon>Heterobranchia</taxon>
        <taxon>Euthyneura</taxon>
        <taxon>Panpulmonata</taxon>
        <taxon>Eupulmonata</taxon>
        <taxon>Stylommatophora</taxon>
        <taxon>Helicina</taxon>
        <taxon>Helicoidea</taxon>
        <taxon>Geomitridae</taxon>
        <taxon>Candidula</taxon>
    </lineage>
</organism>
<keyword evidence="2" id="KW-1133">Transmembrane helix</keyword>
<keyword evidence="2" id="KW-0472">Membrane</keyword>
<evidence type="ECO:0000256" key="2">
    <source>
        <dbReference type="SAM" id="Phobius"/>
    </source>
</evidence>
<feature type="region of interest" description="Disordered" evidence="1">
    <location>
        <begin position="197"/>
        <end position="223"/>
    </location>
</feature>
<reference evidence="3" key="1">
    <citation type="submission" date="2021-04" db="EMBL/GenBank/DDBJ databases">
        <authorList>
            <consortium name="Molecular Ecology Group"/>
        </authorList>
    </citation>
    <scope>NUCLEOTIDE SEQUENCE</scope>
</reference>
<evidence type="ECO:0000313" key="4">
    <source>
        <dbReference type="Proteomes" id="UP000678393"/>
    </source>
</evidence>
<dbReference type="EMBL" id="CAJHNH020002391">
    <property type="protein sequence ID" value="CAG5126581.1"/>
    <property type="molecule type" value="Genomic_DNA"/>
</dbReference>
<proteinExistence type="predicted"/>
<accession>A0A8S3ZI38</accession>
<dbReference type="Proteomes" id="UP000678393">
    <property type="component" value="Unassembled WGS sequence"/>
</dbReference>
<keyword evidence="2" id="KW-0812">Transmembrane</keyword>
<dbReference type="AlphaFoldDB" id="A0A8S3ZI38"/>
<dbReference type="OrthoDB" id="6053596at2759"/>